<name>A0A6L6L113_9FIRM</name>
<dbReference type="AlphaFoldDB" id="A0A6L6L113"/>
<organism evidence="1 2">
    <name type="scientific">Roseburia intestinalis</name>
    <dbReference type="NCBI Taxonomy" id="166486"/>
    <lineage>
        <taxon>Bacteria</taxon>
        <taxon>Bacillati</taxon>
        <taxon>Bacillota</taxon>
        <taxon>Clostridia</taxon>
        <taxon>Lachnospirales</taxon>
        <taxon>Lachnospiraceae</taxon>
        <taxon>Roseburia</taxon>
    </lineage>
</organism>
<evidence type="ECO:0000313" key="1">
    <source>
        <dbReference type="EMBL" id="MTR83737.1"/>
    </source>
</evidence>
<accession>A0A6L6L113</accession>
<protein>
    <submittedName>
        <fullName evidence="1">Uncharacterized protein</fullName>
    </submittedName>
</protein>
<proteinExistence type="predicted"/>
<dbReference type="EMBL" id="WNAJ01000001">
    <property type="protein sequence ID" value="MTR83737.1"/>
    <property type="molecule type" value="Genomic_DNA"/>
</dbReference>
<sequence>MRDLEKVMERLGLDEYVSVSEFNQLQSKAAASGYAVDYGVCRSAQNEQQKNM</sequence>
<comment type="caution">
    <text evidence="1">The sequence shown here is derived from an EMBL/GenBank/DDBJ whole genome shotgun (WGS) entry which is preliminary data.</text>
</comment>
<gene>
    <name evidence="1" type="ORF">GMD50_01460</name>
</gene>
<reference evidence="1 2" key="1">
    <citation type="journal article" date="2019" name="Nat. Med.">
        <title>A library of human gut bacterial isolates paired with longitudinal multiomics data enables mechanistic microbiome research.</title>
        <authorList>
            <person name="Poyet M."/>
            <person name="Groussin M."/>
            <person name="Gibbons S.M."/>
            <person name="Avila-Pacheco J."/>
            <person name="Jiang X."/>
            <person name="Kearney S.M."/>
            <person name="Perrotta A.R."/>
            <person name="Berdy B."/>
            <person name="Zhao S."/>
            <person name="Lieberman T.D."/>
            <person name="Swanson P.K."/>
            <person name="Smith M."/>
            <person name="Roesemann S."/>
            <person name="Alexander J.E."/>
            <person name="Rich S.A."/>
            <person name="Livny J."/>
            <person name="Vlamakis H."/>
            <person name="Clish C."/>
            <person name="Bullock K."/>
            <person name="Deik A."/>
            <person name="Scott J."/>
            <person name="Pierce K.A."/>
            <person name="Xavier R.J."/>
            <person name="Alm E.J."/>
        </authorList>
    </citation>
    <scope>NUCLEOTIDE SEQUENCE [LARGE SCALE GENOMIC DNA]</scope>
    <source>
        <strain evidence="1 2">BIOML-A1</strain>
    </source>
</reference>
<dbReference type="Proteomes" id="UP000478483">
    <property type="component" value="Unassembled WGS sequence"/>
</dbReference>
<evidence type="ECO:0000313" key="2">
    <source>
        <dbReference type="Proteomes" id="UP000478483"/>
    </source>
</evidence>
<dbReference type="RefSeq" id="WP_015520182.1">
    <property type="nucleotide sequence ID" value="NZ_JADNJF010000002.1"/>
</dbReference>